<dbReference type="KEGG" id="trg:TRUGW13939_04986"/>
<dbReference type="PROSITE" id="PS50142">
    <property type="entry name" value="RNASE_3_2"/>
    <property type="match status" value="1"/>
</dbReference>
<sequence>MGKRKRASCGVSTPVRLTKDRISSCEAIIGYSFINIALLIQALNMSTASVRFEDSWIHVPKNDRLAVYGNSVAESYLCRMWMKRALTKGQWTEIRSSVLGNKNLTRVGFENGLDDCVKLNGGTMSVSANSMATTVEAIMGAVHLDGGDAALATAMMELGLTEHEYL</sequence>
<dbReference type="Proteomes" id="UP000509510">
    <property type="component" value="Chromosome III"/>
</dbReference>
<protein>
    <recommendedName>
        <fullName evidence="1">RNase III domain-containing protein</fullName>
    </recommendedName>
</protein>
<dbReference type="GO" id="GO:0006396">
    <property type="term" value="P:RNA processing"/>
    <property type="evidence" value="ECO:0007669"/>
    <property type="project" value="InterPro"/>
</dbReference>
<dbReference type="GeneID" id="55992484"/>
<dbReference type="EMBL" id="CP055900">
    <property type="protein sequence ID" value="QKX57866.1"/>
    <property type="molecule type" value="Genomic_DNA"/>
</dbReference>
<name>A0A7H8QVL6_TALRU</name>
<dbReference type="InterPro" id="IPR000999">
    <property type="entry name" value="RNase_III_dom"/>
</dbReference>
<organism evidence="2 3">
    <name type="scientific">Talaromyces rugulosus</name>
    <name type="common">Penicillium rugulosum</name>
    <dbReference type="NCBI Taxonomy" id="121627"/>
    <lineage>
        <taxon>Eukaryota</taxon>
        <taxon>Fungi</taxon>
        <taxon>Dikarya</taxon>
        <taxon>Ascomycota</taxon>
        <taxon>Pezizomycotina</taxon>
        <taxon>Eurotiomycetes</taxon>
        <taxon>Eurotiomycetidae</taxon>
        <taxon>Eurotiales</taxon>
        <taxon>Trichocomaceae</taxon>
        <taxon>Talaromyces</taxon>
        <taxon>Talaromyces sect. Islandici</taxon>
    </lineage>
</organism>
<feature type="domain" description="RNase III" evidence="1">
    <location>
        <begin position="22"/>
        <end position="147"/>
    </location>
</feature>
<dbReference type="Pfam" id="PF14622">
    <property type="entry name" value="Ribonucleas_3_3"/>
    <property type="match status" value="1"/>
</dbReference>
<dbReference type="OrthoDB" id="67027at2759"/>
<dbReference type="Gene3D" id="1.10.1520.10">
    <property type="entry name" value="Ribonuclease III domain"/>
    <property type="match status" value="1"/>
</dbReference>
<evidence type="ECO:0000259" key="1">
    <source>
        <dbReference type="PROSITE" id="PS50142"/>
    </source>
</evidence>
<dbReference type="InterPro" id="IPR036389">
    <property type="entry name" value="RNase_III_sf"/>
</dbReference>
<evidence type="ECO:0000313" key="3">
    <source>
        <dbReference type="Proteomes" id="UP000509510"/>
    </source>
</evidence>
<proteinExistence type="predicted"/>
<reference evidence="3" key="1">
    <citation type="submission" date="2020-06" db="EMBL/GenBank/DDBJ databases">
        <title>A chromosome-scale genome assembly of Talaromyces rugulosus W13939.</title>
        <authorList>
            <person name="Wang B."/>
            <person name="Guo L."/>
            <person name="Ye K."/>
            <person name="Wang L."/>
        </authorList>
    </citation>
    <scope>NUCLEOTIDE SEQUENCE [LARGE SCALE GENOMIC DNA]</scope>
    <source>
        <strain evidence="3">W13939</strain>
    </source>
</reference>
<dbReference type="GO" id="GO:0004525">
    <property type="term" value="F:ribonuclease III activity"/>
    <property type="evidence" value="ECO:0007669"/>
    <property type="project" value="InterPro"/>
</dbReference>
<feature type="non-terminal residue" evidence="2">
    <location>
        <position position="1"/>
    </location>
</feature>
<dbReference type="CDD" id="cd00593">
    <property type="entry name" value="RIBOc"/>
    <property type="match status" value="1"/>
</dbReference>
<gene>
    <name evidence="2" type="ORF">TRUGW13939_04986</name>
</gene>
<dbReference type="SUPFAM" id="SSF69065">
    <property type="entry name" value="RNase III domain-like"/>
    <property type="match status" value="1"/>
</dbReference>
<keyword evidence="3" id="KW-1185">Reference proteome</keyword>
<dbReference type="RefSeq" id="XP_035344044.1">
    <property type="nucleotide sequence ID" value="XM_035488151.1"/>
</dbReference>
<dbReference type="AlphaFoldDB" id="A0A7H8QVL6"/>
<dbReference type="SMART" id="SM00535">
    <property type="entry name" value="RIBOc"/>
    <property type="match status" value="1"/>
</dbReference>
<evidence type="ECO:0000313" key="2">
    <source>
        <dbReference type="EMBL" id="QKX57866.1"/>
    </source>
</evidence>
<accession>A0A7H8QVL6</accession>